<name>A0AA35R762_GEOBA</name>
<dbReference type="Proteomes" id="UP001174909">
    <property type="component" value="Unassembled WGS sequence"/>
</dbReference>
<evidence type="ECO:0000259" key="1">
    <source>
        <dbReference type="Pfam" id="PF18055"/>
    </source>
</evidence>
<feature type="domain" description="26S proteasome regulatory subunit Rpn6 N-terminal" evidence="1">
    <location>
        <begin position="21"/>
        <end position="135"/>
    </location>
</feature>
<keyword evidence="2" id="KW-0647">Proteasome</keyword>
<proteinExistence type="predicted"/>
<dbReference type="PANTHER" id="PTHR10678">
    <property type="entry name" value="26S PROTEASOME NON-ATPASE REGULATORY SUBUNIT 11/COP9 SIGNALOSOME COMPLEX SUBUNIT 2"/>
    <property type="match status" value="1"/>
</dbReference>
<dbReference type="AlphaFoldDB" id="A0AA35R762"/>
<dbReference type="InterPro" id="IPR050871">
    <property type="entry name" value="26S_Proteasome/COP9_Components"/>
</dbReference>
<organism evidence="2 3">
    <name type="scientific">Geodia barretti</name>
    <name type="common">Barrett's horny sponge</name>
    <dbReference type="NCBI Taxonomy" id="519541"/>
    <lineage>
        <taxon>Eukaryota</taxon>
        <taxon>Metazoa</taxon>
        <taxon>Porifera</taxon>
        <taxon>Demospongiae</taxon>
        <taxon>Heteroscleromorpha</taxon>
        <taxon>Tetractinellida</taxon>
        <taxon>Astrophorina</taxon>
        <taxon>Geodiidae</taxon>
        <taxon>Geodia</taxon>
    </lineage>
</organism>
<sequence>MASVAASSAAALLQRSEALLDEKKINEAVDILNRLVDAEVEEEGREEAVKIKEQAILLLGKVLAKHSFAEELGELVVKTRNMIGNFSKAKAAKLIRDLVDRFLDMKSSTGREVELCQQCIDWAKTENRVFLRQALEARLVALYVDRDADKQALTIAGPLLKELKKIDDKALLVEVQLMESKAYQKLDNITRSRAALTSAKTTANGIYCPPRLQSALDLQSGVLHAEEKDFKTAYSYFYEAFEGYDSVDSPMAITALKYMLLCKIMLGIPEDVQSVVSGKMALKYSGIEVRVHLKLHPPPN</sequence>
<protein>
    <submittedName>
        <fullName evidence="2">26S proteasome non-ATPase regulatory subunit 11A</fullName>
    </submittedName>
</protein>
<evidence type="ECO:0000313" key="2">
    <source>
        <dbReference type="EMBL" id="CAI8005779.1"/>
    </source>
</evidence>
<dbReference type="EMBL" id="CASHTH010000635">
    <property type="protein sequence ID" value="CAI8005779.1"/>
    <property type="molecule type" value="Genomic_DNA"/>
</dbReference>
<reference evidence="2" key="1">
    <citation type="submission" date="2023-03" db="EMBL/GenBank/DDBJ databases">
        <authorList>
            <person name="Steffen K."/>
            <person name="Cardenas P."/>
        </authorList>
    </citation>
    <scope>NUCLEOTIDE SEQUENCE</scope>
</reference>
<evidence type="ECO:0000313" key="3">
    <source>
        <dbReference type="Proteomes" id="UP001174909"/>
    </source>
</evidence>
<dbReference type="Pfam" id="PF18055">
    <property type="entry name" value="RPN6_N"/>
    <property type="match status" value="1"/>
</dbReference>
<dbReference type="InterPro" id="IPR040773">
    <property type="entry name" value="Rpn6_N"/>
</dbReference>
<dbReference type="Gene3D" id="1.25.40.570">
    <property type="match status" value="1"/>
</dbReference>
<dbReference type="GO" id="GO:0000502">
    <property type="term" value="C:proteasome complex"/>
    <property type="evidence" value="ECO:0007669"/>
    <property type="project" value="UniProtKB-KW"/>
</dbReference>
<comment type="caution">
    <text evidence="2">The sequence shown here is derived from an EMBL/GenBank/DDBJ whole genome shotgun (WGS) entry which is preliminary data.</text>
</comment>
<gene>
    <name evidence="2" type="ORF">GBAR_LOCUS4392</name>
</gene>
<dbReference type="SMART" id="SM00753">
    <property type="entry name" value="PAM"/>
    <property type="match status" value="1"/>
</dbReference>
<keyword evidence="3" id="KW-1185">Reference proteome</keyword>
<accession>A0AA35R762</accession>